<dbReference type="EMBL" id="JACPUR010000039">
    <property type="protein sequence ID" value="MBI3129243.1"/>
    <property type="molecule type" value="Genomic_DNA"/>
</dbReference>
<dbReference type="PANTHER" id="PTHR37311">
    <property type="entry name" value="2-PHOSPHOSULFOLACTATE PHOSPHATASE-RELATED"/>
    <property type="match status" value="1"/>
</dbReference>
<dbReference type="GO" id="GO:0050545">
    <property type="term" value="F:sulfopyruvate decarboxylase activity"/>
    <property type="evidence" value="ECO:0007669"/>
    <property type="project" value="TreeGrafter"/>
</dbReference>
<protein>
    <recommendedName>
        <fullName evidence="4">Probable 2-phosphosulfolactate phosphatase</fullName>
        <ecNumber evidence="3">3.1.3.71</ecNumber>
    </recommendedName>
</protein>
<evidence type="ECO:0000256" key="4">
    <source>
        <dbReference type="ARBA" id="ARBA00021948"/>
    </source>
</evidence>
<dbReference type="SUPFAM" id="SSF142823">
    <property type="entry name" value="ComB-like"/>
    <property type="match status" value="1"/>
</dbReference>
<comment type="cofactor">
    <cofactor evidence="1">
        <name>Mg(2+)</name>
        <dbReference type="ChEBI" id="CHEBI:18420"/>
    </cofactor>
</comment>
<evidence type="ECO:0000256" key="7">
    <source>
        <dbReference type="ARBA" id="ARBA00033711"/>
    </source>
</evidence>
<proteinExistence type="inferred from homology"/>
<keyword evidence="5" id="KW-0378">Hydrolase</keyword>
<keyword evidence="6" id="KW-0460">Magnesium</keyword>
<evidence type="ECO:0000256" key="1">
    <source>
        <dbReference type="ARBA" id="ARBA00001946"/>
    </source>
</evidence>
<dbReference type="InterPro" id="IPR036702">
    <property type="entry name" value="ComB-like_sf"/>
</dbReference>
<dbReference type="InterPro" id="IPR005238">
    <property type="entry name" value="ComB-like"/>
</dbReference>
<dbReference type="Pfam" id="PF04029">
    <property type="entry name" value="2-ph_phosp"/>
    <property type="match status" value="1"/>
</dbReference>
<reference evidence="8" key="1">
    <citation type="submission" date="2020-07" db="EMBL/GenBank/DDBJ databases">
        <title>Huge and variable diversity of episymbiotic CPR bacteria and DPANN archaea in groundwater ecosystems.</title>
        <authorList>
            <person name="He C.Y."/>
            <person name="Keren R."/>
            <person name="Whittaker M."/>
            <person name="Farag I.F."/>
            <person name="Doudna J."/>
            <person name="Cate J.H.D."/>
            <person name="Banfield J.F."/>
        </authorList>
    </citation>
    <scope>NUCLEOTIDE SEQUENCE</scope>
    <source>
        <strain evidence="8">NC_groundwater_763_Ag_S-0.2um_68_21</strain>
    </source>
</reference>
<dbReference type="AlphaFoldDB" id="A0A932I365"/>
<evidence type="ECO:0000256" key="3">
    <source>
        <dbReference type="ARBA" id="ARBA00012953"/>
    </source>
</evidence>
<comment type="similarity">
    <text evidence="2">Belongs to the ComB family.</text>
</comment>
<dbReference type="GO" id="GO:0050532">
    <property type="term" value="F:2-phosphosulfolactate phosphatase activity"/>
    <property type="evidence" value="ECO:0007669"/>
    <property type="project" value="UniProtKB-EC"/>
</dbReference>
<evidence type="ECO:0000313" key="9">
    <source>
        <dbReference type="Proteomes" id="UP000782312"/>
    </source>
</evidence>
<organism evidence="8 9">
    <name type="scientific">Tectimicrobiota bacterium</name>
    <dbReference type="NCBI Taxonomy" id="2528274"/>
    <lineage>
        <taxon>Bacteria</taxon>
        <taxon>Pseudomonadati</taxon>
        <taxon>Nitrospinota/Tectimicrobiota group</taxon>
        <taxon>Candidatus Tectimicrobiota</taxon>
    </lineage>
</organism>
<gene>
    <name evidence="8" type="ORF">HYZ11_16670</name>
</gene>
<dbReference type="EC" id="3.1.3.71" evidence="3"/>
<evidence type="ECO:0000256" key="2">
    <source>
        <dbReference type="ARBA" id="ARBA00009997"/>
    </source>
</evidence>
<comment type="caution">
    <text evidence="8">The sequence shown here is derived from an EMBL/GenBank/DDBJ whole genome shotgun (WGS) entry which is preliminary data.</text>
</comment>
<dbReference type="PANTHER" id="PTHR37311:SF1">
    <property type="entry name" value="2-PHOSPHOSULFOLACTATE PHOSPHATASE-RELATED"/>
    <property type="match status" value="1"/>
</dbReference>
<dbReference type="Gene3D" id="3.90.1560.10">
    <property type="entry name" value="ComB-like"/>
    <property type="match status" value="1"/>
</dbReference>
<evidence type="ECO:0000313" key="8">
    <source>
        <dbReference type="EMBL" id="MBI3129243.1"/>
    </source>
</evidence>
<accession>A0A932I365</accession>
<evidence type="ECO:0000256" key="6">
    <source>
        <dbReference type="ARBA" id="ARBA00022842"/>
    </source>
</evidence>
<dbReference type="GO" id="GO:0000287">
    <property type="term" value="F:magnesium ion binding"/>
    <property type="evidence" value="ECO:0007669"/>
    <property type="project" value="InterPro"/>
</dbReference>
<sequence length="262" mass="27358">MRTWCDVAFTPAEAAIRLTDAKRARGAEPGEVVCAVIDVLRATTTIVTALGNGCRAVHPVPSPQAGRELAAALRARLGKDQVVLGGEQDGKPIEGYDAGNSPLEFTPERIGGRLLVLSTSNGTKTLAAATPCGRVYVAALANARAAGRALAEDLRAGRGRTLLIACSGREGGFCEEDPVAAGFILAHVRARLGLAQTELSDTAKAALRVAEGAGRDLPRLLRESFWGRHLTALGMAEDIAFCGRLDWTEAVPRLVDGAIVAG</sequence>
<comment type="catalytic activity">
    <reaction evidence="7">
        <text>(2R)-O-phospho-3-sulfolactate + H2O = (2R)-3-sulfolactate + phosphate</text>
        <dbReference type="Rhea" id="RHEA:23416"/>
        <dbReference type="ChEBI" id="CHEBI:15377"/>
        <dbReference type="ChEBI" id="CHEBI:15597"/>
        <dbReference type="ChEBI" id="CHEBI:43474"/>
        <dbReference type="ChEBI" id="CHEBI:58738"/>
        <dbReference type="EC" id="3.1.3.71"/>
    </reaction>
</comment>
<evidence type="ECO:0000256" key="5">
    <source>
        <dbReference type="ARBA" id="ARBA00022801"/>
    </source>
</evidence>
<name>A0A932I365_UNCTE</name>
<dbReference type="Proteomes" id="UP000782312">
    <property type="component" value="Unassembled WGS sequence"/>
</dbReference>